<dbReference type="InterPro" id="IPR006016">
    <property type="entry name" value="UspA"/>
</dbReference>
<dbReference type="CDD" id="cd00293">
    <property type="entry name" value="USP-like"/>
    <property type="match status" value="1"/>
</dbReference>
<gene>
    <name evidence="3" type="ORF">SAMN05660413_02419</name>
</gene>
<dbReference type="OrthoDB" id="9788959at2"/>
<dbReference type="RefSeq" id="WP_093410038.1">
    <property type="nucleotide sequence ID" value="NZ_FOVL01000015.1"/>
</dbReference>
<dbReference type="STRING" id="287099.SAMN05660413_02419"/>
<feature type="domain" description="UspA" evidence="2">
    <location>
        <begin position="1"/>
        <end position="139"/>
    </location>
</feature>
<proteinExistence type="inferred from homology"/>
<evidence type="ECO:0000313" key="3">
    <source>
        <dbReference type="EMBL" id="SFN74848.1"/>
    </source>
</evidence>
<dbReference type="SUPFAM" id="SSF52402">
    <property type="entry name" value="Adenine nucleotide alpha hydrolases-like"/>
    <property type="match status" value="1"/>
</dbReference>
<dbReference type="Gene3D" id="3.40.50.12370">
    <property type="match status" value="1"/>
</dbReference>
<comment type="similarity">
    <text evidence="1">Belongs to the universal stress protein A family.</text>
</comment>
<evidence type="ECO:0000313" key="4">
    <source>
        <dbReference type="Proteomes" id="UP000199153"/>
    </source>
</evidence>
<keyword evidence="4" id="KW-1185">Reference proteome</keyword>
<dbReference type="PANTHER" id="PTHR46268">
    <property type="entry name" value="STRESS RESPONSE PROTEIN NHAX"/>
    <property type="match status" value="1"/>
</dbReference>
<name>A0A1I5BJB0_9FLAO</name>
<dbReference type="AlphaFoldDB" id="A0A1I5BJB0"/>
<dbReference type="InterPro" id="IPR006015">
    <property type="entry name" value="Universal_stress_UspA"/>
</dbReference>
<dbReference type="Proteomes" id="UP000199153">
    <property type="component" value="Unassembled WGS sequence"/>
</dbReference>
<dbReference type="Pfam" id="PF00582">
    <property type="entry name" value="Usp"/>
    <property type="match status" value="1"/>
</dbReference>
<protein>
    <submittedName>
        <fullName evidence="3">Nucleotide-binding universal stress protein, UspA family</fullName>
    </submittedName>
</protein>
<reference evidence="3 4" key="1">
    <citation type="submission" date="2016-10" db="EMBL/GenBank/DDBJ databases">
        <authorList>
            <person name="de Groot N.N."/>
        </authorList>
    </citation>
    <scope>NUCLEOTIDE SEQUENCE [LARGE SCALE GENOMIC DNA]</scope>
    <source>
        <strain evidence="3 4">DSM 17794</strain>
    </source>
</reference>
<evidence type="ECO:0000256" key="1">
    <source>
        <dbReference type="ARBA" id="ARBA00008791"/>
    </source>
</evidence>
<evidence type="ECO:0000259" key="2">
    <source>
        <dbReference type="Pfam" id="PF00582"/>
    </source>
</evidence>
<accession>A0A1I5BJB0</accession>
<dbReference type="EMBL" id="FOVL01000015">
    <property type="protein sequence ID" value="SFN74848.1"/>
    <property type="molecule type" value="Genomic_DNA"/>
</dbReference>
<dbReference type="PRINTS" id="PR01438">
    <property type="entry name" value="UNVRSLSTRESS"/>
</dbReference>
<organism evidence="3 4">
    <name type="scientific">Salegentibacter flavus</name>
    <dbReference type="NCBI Taxonomy" id="287099"/>
    <lineage>
        <taxon>Bacteria</taxon>
        <taxon>Pseudomonadati</taxon>
        <taxon>Bacteroidota</taxon>
        <taxon>Flavobacteriia</taxon>
        <taxon>Flavobacteriales</taxon>
        <taxon>Flavobacteriaceae</taxon>
        <taxon>Salegentibacter</taxon>
    </lineage>
</organism>
<sequence length="275" mass="31291">MKKIVYTTDFSENSVAALKYAMALGEVFNTDVIALHVATPSELKVTKKNNEKEARVALKAKLKEFCSEHLEEDLSDLNLTVAVTVASSVTKGIMDFTRDMQIRILIMGACGSGNFKDFFLGSSTKDMLEFSPHPLLAVPPNYVFTELKNVVYTTDFEQKDIINIKELLGLLDPVQPKLIILHVSDQDETMTKNLLEWFKKNLAEKVEYSDIEFKIIFSDNILKSLKENIENLDTDMVVMLERKPDTKKSSLLHRDLVKRMQSCIEVPLLSFNEKF</sequence>
<dbReference type="PANTHER" id="PTHR46268:SF6">
    <property type="entry name" value="UNIVERSAL STRESS PROTEIN UP12"/>
    <property type="match status" value="1"/>
</dbReference>